<proteinExistence type="predicted"/>
<comment type="caution">
    <text evidence="2">The sequence shown here is derived from an EMBL/GenBank/DDBJ whole genome shotgun (WGS) entry which is preliminary data.</text>
</comment>
<dbReference type="AlphaFoldDB" id="A0A917FM89"/>
<dbReference type="Proteomes" id="UP000637643">
    <property type="component" value="Unassembled WGS sequence"/>
</dbReference>
<gene>
    <name evidence="2" type="ORF">GCM10010912_41550</name>
</gene>
<evidence type="ECO:0000259" key="1">
    <source>
        <dbReference type="Pfam" id="PF11181"/>
    </source>
</evidence>
<sequence>MTRLVVGIFGHPSDASLSINAVQEIGIKAKDISVVTKQKAVVERIGKDTGIGQAKAGVGNGGLFGTAKGLAVGLAMMPDSAVAAGPAAPKLAGAGLGEEPQIDGLAVSLIGIGIPKADAIAYAQHAEQEHIIVIVKLNGENSRQVEDLFKAHHAIPLRSSEMD</sequence>
<feature type="domain" description="General stress protein 17M-like" evidence="1">
    <location>
        <begin position="5"/>
        <end position="71"/>
    </location>
</feature>
<evidence type="ECO:0000313" key="2">
    <source>
        <dbReference type="EMBL" id="GGF92288.1"/>
    </source>
</evidence>
<dbReference type="InterPro" id="IPR025889">
    <property type="entry name" value="GSP17M-like_dom"/>
</dbReference>
<keyword evidence="3" id="KW-1185">Reference proteome</keyword>
<evidence type="ECO:0000313" key="3">
    <source>
        <dbReference type="Proteomes" id="UP000637643"/>
    </source>
</evidence>
<name>A0A917FM89_9BACL</name>
<reference evidence="2" key="1">
    <citation type="journal article" date="2014" name="Int. J. Syst. Evol. Microbiol.">
        <title>Complete genome sequence of Corynebacterium casei LMG S-19264T (=DSM 44701T), isolated from a smear-ripened cheese.</title>
        <authorList>
            <consortium name="US DOE Joint Genome Institute (JGI-PGF)"/>
            <person name="Walter F."/>
            <person name="Albersmeier A."/>
            <person name="Kalinowski J."/>
            <person name="Ruckert C."/>
        </authorList>
    </citation>
    <scope>NUCLEOTIDE SEQUENCE</scope>
    <source>
        <strain evidence="2">CGMCC 1.16134</strain>
    </source>
</reference>
<accession>A0A917FM89</accession>
<protein>
    <recommendedName>
        <fullName evidence="1">General stress protein 17M-like domain-containing protein</fullName>
    </recommendedName>
</protein>
<reference evidence="2" key="2">
    <citation type="submission" date="2020-09" db="EMBL/GenBank/DDBJ databases">
        <authorList>
            <person name="Sun Q."/>
            <person name="Zhou Y."/>
        </authorList>
    </citation>
    <scope>NUCLEOTIDE SEQUENCE</scope>
    <source>
        <strain evidence="2">CGMCC 1.16134</strain>
    </source>
</reference>
<dbReference type="EMBL" id="BMKR01000019">
    <property type="protein sequence ID" value="GGF92288.1"/>
    <property type="molecule type" value="Genomic_DNA"/>
</dbReference>
<dbReference type="Pfam" id="PF11181">
    <property type="entry name" value="YflT"/>
    <property type="match status" value="1"/>
</dbReference>
<organism evidence="2 3">
    <name type="scientific">Paenibacillus albidus</name>
    <dbReference type="NCBI Taxonomy" id="2041023"/>
    <lineage>
        <taxon>Bacteria</taxon>
        <taxon>Bacillati</taxon>
        <taxon>Bacillota</taxon>
        <taxon>Bacilli</taxon>
        <taxon>Bacillales</taxon>
        <taxon>Paenibacillaceae</taxon>
        <taxon>Paenibacillus</taxon>
    </lineage>
</organism>
<dbReference type="RefSeq" id="WP_189028261.1">
    <property type="nucleotide sequence ID" value="NZ_BMKR01000019.1"/>
</dbReference>